<dbReference type="Pfam" id="PF01851">
    <property type="entry name" value="PC_rep"/>
    <property type="match status" value="1"/>
</dbReference>
<comment type="similarity">
    <text evidence="1 10">Belongs to the proteasome subunit S1 family.</text>
</comment>
<dbReference type="GO" id="GO:0042176">
    <property type="term" value="P:regulation of protein catabolic process"/>
    <property type="evidence" value="ECO:0007669"/>
    <property type="project" value="UniProtKB-UniRule"/>
</dbReference>
<dbReference type="GO" id="GO:0034515">
    <property type="term" value="C:proteasome storage granule"/>
    <property type="evidence" value="ECO:0007669"/>
    <property type="project" value="TreeGrafter"/>
</dbReference>
<feature type="transmembrane region" description="Helical" evidence="12">
    <location>
        <begin position="789"/>
        <end position="810"/>
    </location>
</feature>
<evidence type="ECO:0000259" key="13">
    <source>
        <dbReference type="Pfam" id="PF18004"/>
    </source>
</evidence>
<reference evidence="16" key="2">
    <citation type="submission" date="2025-08" db="UniProtKB">
        <authorList>
            <consortium name="RefSeq"/>
        </authorList>
    </citation>
    <scope>IDENTIFICATION</scope>
    <source>
        <tissue evidence="16">Young leaves</tissue>
    </source>
</reference>
<feature type="region of interest" description="Disordered" evidence="11">
    <location>
        <begin position="856"/>
        <end position="906"/>
    </location>
</feature>
<dbReference type="InterPro" id="IPR016024">
    <property type="entry name" value="ARM-type_fold"/>
</dbReference>
<keyword evidence="7" id="KW-0007">Acetylation</keyword>
<evidence type="ECO:0000256" key="11">
    <source>
        <dbReference type="SAM" id="MobiDB-lite"/>
    </source>
</evidence>
<keyword evidence="2" id="KW-1017">Isopeptide bond</keyword>
<evidence type="ECO:0000256" key="3">
    <source>
        <dbReference type="ARBA" id="ARBA00022553"/>
    </source>
</evidence>
<evidence type="ECO:0000313" key="15">
    <source>
        <dbReference type="Proteomes" id="UP000228380"/>
    </source>
</evidence>
<dbReference type="GO" id="GO:0005634">
    <property type="term" value="C:nucleus"/>
    <property type="evidence" value="ECO:0007669"/>
    <property type="project" value="TreeGrafter"/>
</dbReference>
<comment type="subunit">
    <text evidence="9">Component of the 19S regulatory particle (RP/PA700) base subcomplex of the 26S proteasome. The 26S proteasome is composed of a core protease (CP), known as the 20S proteasome, capped at one or both ends by the 19S regulatory particle (RP/PA700). The RP/PA700 complex is composed of at least 17 different subunits in two subcomplexes, the base and the lid, which form the portions proximal and distal to the 20S proteolytic core, respectively.</text>
</comment>
<keyword evidence="15" id="KW-1185">Reference proteome</keyword>
<dbReference type="GO" id="GO:0008540">
    <property type="term" value="C:proteasome regulatory particle, base subcomplex"/>
    <property type="evidence" value="ECO:0007669"/>
    <property type="project" value="UniProtKB-UniRule"/>
</dbReference>
<feature type="domain" description="26S proteasome non-ATPase regulatory subunit 1/RPN2 N-terminal" evidence="14">
    <location>
        <begin position="6"/>
        <end position="278"/>
    </location>
</feature>
<proteinExistence type="inferred from homology"/>
<keyword evidence="4" id="KW-0677">Repeat</keyword>
<evidence type="ECO:0000256" key="7">
    <source>
        <dbReference type="ARBA" id="ARBA00022990"/>
    </source>
</evidence>
<accession>A0A8B9AEX6</accession>
<protein>
    <recommendedName>
        <fullName evidence="10">26S proteasome non-ATPase regulatory subunit 1 homolog</fullName>
    </recommendedName>
</protein>
<evidence type="ECO:0000256" key="1">
    <source>
        <dbReference type="ARBA" id="ARBA00006308"/>
    </source>
</evidence>
<evidence type="ECO:0000256" key="2">
    <source>
        <dbReference type="ARBA" id="ARBA00022499"/>
    </source>
</evidence>
<dbReference type="GO" id="GO:0030234">
    <property type="term" value="F:enzyme regulator activity"/>
    <property type="evidence" value="ECO:0007669"/>
    <property type="project" value="UniProtKB-UniRule"/>
</dbReference>
<dbReference type="PIRSF" id="PIRSF015947">
    <property type="entry name" value="26S_Psome_Rpn2"/>
    <property type="match status" value="1"/>
</dbReference>
<evidence type="ECO:0000256" key="4">
    <source>
        <dbReference type="ARBA" id="ARBA00022737"/>
    </source>
</evidence>
<feature type="compositionally biased region" description="Basic and acidic residues" evidence="11">
    <location>
        <begin position="863"/>
        <end position="889"/>
    </location>
</feature>
<dbReference type="PANTHER" id="PTHR10943">
    <property type="entry name" value="26S PROTEASOME NON-ATPASE REGULATORY SUBUNIT"/>
    <property type="match status" value="1"/>
</dbReference>
<dbReference type="InterPro" id="IPR048570">
    <property type="entry name" value="PSMD1_RPN2_N"/>
</dbReference>
<feature type="compositionally biased region" description="Polar residues" evidence="11">
    <location>
        <begin position="968"/>
        <end position="981"/>
    </location>
</feature>
<keyword evidence="12" id="KW-1133">Transmembrane helix</keyword>
<evidence type="ECO:0000256" key="6">
    <source>
        <dbReference type="ARBA" id="ARBA00022942"/>
    </source>
</evidence>
<comment type="function">
    <text evidence="10">Acts as a regulatory subunit of the 26S proteasome which is involved in the ATP-dependent degradation of ubiquitinated proteins.</text>
</comment>
<keyword evidence="3" id="KW-0597">Phosphoprotein</keyword>
<comment type="function">
    <text evidence="8">Acts as a regulatory subunit of the 26 proteasome which is involved in the ATP-dependent degradation of ubiquitinated proteins.</text>
</comment>
<reference evidence="15" key="1">
    <citation type="journal article" date="2019" name="Nat. Commun.">
        <title>Genome-wide association mapping of date palm fruit traits.</title>
        <authorList>
            <person name="Hazzouri K.M."/>
            <person name="Gros-Balthazard M."/>
            <person name="Flowers J.M."/>
            <person name="Copetti D."/>
            <person name="Lemansour A."/>
            <person name="Lebrun M."/>
            <person name="Masmoudi K."/>
            <person name="Ferrand S."/>
            <person name="Dhar M.I."/>
            <person name="Fresquez Z.A."/>
            <person name="Rosas U."/>
            <person name="Zhang J."/>
            <person name="Talag J."/>
            <person name="Lee S."/>
            <person name="Kudrna D."/>
            <person name="Powell R.F."/>
            <person name="Leitch I.J."/>
            <person name="Krueger R.R."/>
            <person name="Wing R.A."/>
            <person name="Amiri K.M.A."/>
            <person name="Purugganan M.D."/>
        </authorList>
    </citation>
    <scope>NUCLEOTIDE SEQUENCE [LARGE SCALE GENOMIC DNA]</scope>
    <source>
        <strain evidence="15">cv. Khalas</strain>
    </source>
</reference>
<dbReference type="PANTHER" id="PTHR10943:SF2">
    <property type="entry name" value="26S PROTEASOME NON-ATPASE REGULATORY SUBUNIT 1"/>
    <property type="match status" value="1"/>
</dbReference>
<dbReference type="FunFam" id="1.25.10.10:FF:000048">
    <property type="entry name" value="26S proteasome non-ATPase regulatory subunit 1 homolog"/>
    <property type="match status" value="1"/>
</dbReference>
<organism evidence="15 16">
    <name type="scientific">Phoenix dactylifera</name>
    <name type="common">Date palm</name>
    <dbReference type="NCBI Taxonomy" id="42345"/>
    <lineage>
        <taxon>Eukaryota</taxon>
        <taxon>Viridiplantae</taxon>
        <taxon>Streptophyta</taxon>
        <taxon>Embryophyta</taxon>
        <taxon>Tracheophyta</taxon>
        <taxon>Spermatophyta</taxon>
        <taxon>Magnoliopsida</taxon>
        <taxon>Liliopsida</taxon>
        <taxon>Arecaceae</taxon>
        <taxon>Coryphoideae</taxon>
        <taxon>Phoeniceae</taxon>
        <taxon>Phoenix</taxon>
    </lineage>
</organism>
<dbReference type="Gene3D" id="1.25.10.10">
    <property type="entry name" value="Leucine-rich Repeat Variant"/>
    <property type="match status" value="1"/>
</dbReference>
<keyword evidence="12" id="KW-0472">Membrane</keyword>
<keyword evidence="5" id="KW-0832">Ubl conjugation</keyword>
<name>A0A8B9AEX6_PHODC</name>
<dbReference type="Pfam" id="PF13646">
    <property type="entry name" value="HEAT_2"/>
    <property type="match status" value="1"/>
</dbReference>
<keyword evidence="6 10" id="KW-0647">Proteasome</keyword>
<dbReference type="SUPFAM" id="SSF48371">
    <property type="entry name" value="ARM repeat"/>
    <property type="match status" value="1"/>
</dbReference>
<feature type="compositionally biased region" description="Polar residues" evidence="11">
    <location>
        <begin position="290"/>
        <end position="300"/>
    </location>
</feature>
<evidence type="ECO:0000256" key="5">
    <source>
        <dbReference type="ARBA" id="ARBA00022843"/>
    </source>
</evidence>
<dbReference type="GeneID" id="103701452"/>
<dbReference type="GO" id="GO:0043161">
    <property type="term" value="P:proteasome-mediated ubiquitin-dependent protein catabolic process"/>
    <property type="evidence" value="ECO:0007669"/>
    <property type="project" value="TreeGrafter"/>
</dbReference>
<dbReference type="OrthoDB" id="261572at2759"/>
<dbReference type="AlphaFoldDB" id="A0A8B9AEX6"/>
<feature type="region of interest" description="Disordered" evidence="11">
    <location>
        <begin position="278"/>
        <end position="306"/>
    </location>
</feature>
<keyword evidence="12" id="KW-0812">Transmembrane</keyword>
<dbReference type="RefSeq" id="XP_038984322.1">
    <property type="nucleotide sequence ID" value="XM_039128394.1"/>
</dbReference>
<feature type="region of interest" description="Disordered" evidence="11">
    <location>
        <begin position="962"/>
        <end position="999"/>
    </location>
</feature>
<feature type="domain" description="26S proteasome regulatory subunit RPN2 C-terminal" evidence="13">
    <location>
        <begin position="805"/>
        <end position="956"/>
    </location>
</feature>
<evidence type="ECO:0000313" key="16">
    <source>
        <dbReference type="RefSeq" id="XP_038984322.1"/>
    </source>
</evidence>
<dbReference type="KEGG" id="pda:103701452"/>
<dbReference type="InterPro" id="IPR016642">
    <property type="entry name" value="26S_Psome_Rpn2"/>
</dbReference>
<dbReference type="InterPro" id="IPR040623">
    <property type="entry name" value="RPN2_C"/>
</dbReference>
<evidence type="ECO:0000256" key="12">
    <source>
        <dbReference type="SAM" id="Phobius"/>
    </source>
</evidence>
<evidence type="ECO:0000256" key="10">
    <source>
        <dbReference type="PIRNR" id="PIRNR015947"/>
    </source>
</evidence>
<evidence type="ECO:0000256" key="9">
    <source>
        <dbReference type="ARBA" id="ARBA00061931"/>
    </source>
</evidence>
<dbReference type="InterPro" id="IPR002015">
    <property type="entry name" value="Proteasome/cyclosome_rpt"/>
</dbReference>
<evidence type="ECO:0000256" key="8">
    <source>
        <dbReference type="ARBA" id="ARBA00057191"/>
    </source>
</evidence>
<dbReference type="Proteomes" id="UP000228380">
    <property type="component" value="Chromosome 1"/>
</dbReference>
<dbReference type="InterPro" id="IPR011989">
    <property type="entry name" value="ARM-like"/>
</dbReference>
<gene>
    <name evidence="16" type="primary">LOC103701452</name>
</gene>
<sequence length="999" mass="108746">MAVVSSASGLLAMLHEPHPALKLHALDKLNSLVPLFWPEISTSVPTIESLYEDEEFDQRQLAALVVSKVFYYLGELNDSLTYALGAGPLFDVSEDSDYAHTLLAKALDEYASLRSKTTKPSEEEEKVDPRLEAIVERMLNKCILDGKYQQAMGMAVECRRLDKLEEAISHSDNVQGALSYCINLSHSFVNHREYRCEVLHLLVKIYQRLPSPDYLSICQCLMFLNEPEAVASILEKLMLSGSKDDALLAFQIAFDLVENEHQAFLLNVRNLLPDSKSQALNRVNPDHGSTLPSSQNGNASTDDTTATTEDVHMAEGSHTPNGSAHSMDPIEVAYADKLVKIKGILSGETSIQLTLQFLYSHNRSDLLILKTTKQAVEMRNSVCHSATICANAIMHAGTTVDTFLRENLEWLSRATNWAKFSATAGLGVIHRGHLQQGRSLMAPYLPQSGAVGGGSPYSEGGALYALGLIHANHGEGIKQFLRESLRNTSAEVIQHGACLGLGLAALGTADEEIYEDVKNVLYTDSAVAGEAAGISMGLLMVGTASEKASEMLAYAHDTQHEKIIRGLALGIALTVYGREEEADTLIEQMTRDQDPILRYGGMYALALAYRGTSNNKAIHQLLHFAVSDVSDDVRRTAVLALGFVLYSEPEQTPRIVSLLSESYNPHVRYGAALAVGISCAGTGLSEAISLLEPLTSDVVDFVRQGALIAMAMVMIQTNESCDARVGTFRRQLEKIILDKHEDTMSKMGAILASGILDAGGRNVTIKLLSKTKHDKITAVVGLAVFSQFWYWYPLLYFISLSFSPTAFIGLNYDLKVPRFEFLSNAKASLFEYPRPTTPPTSTSAVKLPTAILSTTAKAKSKAKKDAEHKASSEKSSSEKGPKSSEKDADVMQVDSSSEKKVEPEPSFEILTNPARVVPAQEKYIRFLDGSRYVPVKLAPSGFVLLRDLQPTEAEVLALTDGPSHAASAGTTTVAQQGSGSSAMAVDEEPQPPQPFEYTT</sequence>
<evidence type="ECO:0000259" key="14">
    <source>
        <dbReference type="Pfam" id="PF21505"/>
    </source>
</evidence>
<dbReference type="Pfam" id="PF18004">
    <property type="entry name" value="RPN2_C"/>
    <property type="match status" value="1"/>
</dbReference>
<dbReference type="Pfam" id="PF21505">
    <property type="entry name" value="RPN2_N"/>
    <property type="match status" value="1"/>
</dbReference>
<feature type="compositionally biased region" description="Pro residues" evidence="11">
    <location>
        <begin position="990"/>
        <end position="999"/>
    </location>
</feature>